<gene>
    <name evidence="1" type="ORF">CC757_18720</name>
</gene>
<reference evidence="1" key="1">
    <citation type="submission" date="2018-07" db="EMBL/GenBank/DDBJ databases">
        <authorList>
            <person name="Ashton P.M."/>
            <person name="Dallman T."/>
            <person name="Nair S."/>
            <person name="De Pinna E."/>
            <person name="Peters T."/>
            <person name="Grant K."/>
        </authorList>
    </citation>
    <scope>NUCLEOTIDE SEQUENCE</scope>
    <source>
        <strain evidence="1">335522</strain>
    </source>
</reference>
<sequence length="130" mass="15320">MKKRSGDPRKRQAMKEVLLARESEVVRRKSLLMSKEKEYKAEILRLLELFGAQYPESPGYLYDELPYMVALGAIVIHRAGCELNDEPEKYKPHEQLDTLELTPAMREEIEKFLIRNQLDKAETYYIFDSH</sequence>
<proteinExistence type="predicted"/>
<protein>
    <submittedName>
        <fullName evidence="1">Uncharacterized protein</fullName>
    </submittedName>
</protein>
<evidence type="ECO:0000313" key="1">
    <source>
        <dbReference type="EMBL" id="EDI0448469.1"/>
    </source>
</evidence>
<dbReference type="EMBL" id="AAMJQQ010000017">
    <property type="protein sequence ID" value="EDI0448469.1"/>
    <property type="molecule type" value="Genomic_DNA"/>
</dbReference>
<organism evidence="1">
    <name type="scientific">Salmonella newport</name>
    <dbReference type="NCBI Taxonomy" id="108619"/>
    <lineage>
        <taxon>Bacteria</taxon>
        <taxon>Pseudomonadati</taxon>
        <taxon>Pseudomonadota</taxon>
        <taxon>Gammaproteobacteria</taxon>
        <taxon>Enterobacterales</taxon>
        <taxon>Enterobacteriaceae</taxon>
        <taxon>Salmonella</taxon>
    </lineage>
</organism>
<comment type="caution">
    <text evidence="1">The sequence shown here is derived from an EMBL/GenBank/DDBJ whole genome shotgun (WGS) entry which is preliminary data.</text>
</comment>
<dbReference type="AlphaFoldDB" id="A0A636IN38"/>
<accession>A0A636IN38</accession>
<name>A0A636IN38_SALNE</name>